<evidence type="ECO:0000313" key="3">
    <source>
        <dbReference type="EMBL" id="WDR03348.1"/>
    </source>
</evidence>
<dbReference type="EMBL" id="CP118246">
    <property type="protein sequence ID" value="WDR03348.1"/>
    <property type="molecule type" value="Genomic_DNA"/>
</dbReference>
<keyword evidence="4" id="KW-1185">Reference proteome</keyword>
<gene>
    <name evidence="3" type="ORF">PSQ19_04200</name>
</gene>
<evidence type="ECO:0000256" key="1">
    <source>
        <dbReference type="SAM" id="Phobius"/>
    </source>
</evidence>
<reference evidence="3 4" key="1">
    <citation type="submission" date="2023-02" db="EMBL/GenBank/DDBJ databases">
        <title>Devosia algicola sp. nov., isolated from the phycosphere of marine algae.</title>
        <authorList>
            <person name="Kim J.M."/>
            <person name="Lee J.K."/>
            <person name="Choi B.J."/>
            <person name="Bayburt H."/>
            <person name="Jeon C.O."/>
        </authorList>
    </citation>
    <scope>NUCLEOTIDE SEQUENCE [LARGE SCALE GENOMIC DNA]</scope>
    <source>
        <strain evidence="3 4">G20-9</strain>
    </source>
</reference>
<accession>A0ABY7YPV6</accession>
<evidence type="ECO:0000259" key="2">
    <source>
        <dbReference type="Pfam" id="PF02355"/>
    </source>
</evidence>
<dbReference type="InterPro" id="IPR048634">
    <property type="entry name" value="SecD_SecF_C"/>
</dbReference>
<evidence type="ECO:0000313" key="4">
    <source>
        <dbReference type="Proteomes" id="UP001220530"/>
    </source>
</evidence>
<keyword evidence="1" id="KW-1133">Transmembrane helix</keyword>
<name>A0ABY7YPV6_9HYPH</name>
<dbReference type="Pfam" id="PF02355">
    <property type="entry name" value="SecD_SecF_C"/>
    <property type="match status" value="1"/>
</dbReference>
<proteinExistence type="predicted"/>
<dbReference type="Proteomes" id="UP001220530">
    <property type="component" value="Chromosome"/>
</dbReference>
<feature type="transmembrane region" description="Helical" evidence="1">
    <location>
        <begin position="20"/>
        <end position="42"/>
    </location>
</feature>
<feature type="domain" description="Protein export membrane protein SecD/SecF C-terminal" evidence="2">
    <location>
        <begin position="1"/>
        <end position="41"/>
    </location>
</feature>
<organism evidence="3 4">
    <name type="scientific">Devosia algicola</name>
    <dbReference type="NCBI Taxonomy" id="3026418"/>
    <lineage>
        <taxon>Bacteria</taxon>
        <taxon>Pseudomonadati</taxon>
        <taxon>Pseudomonadota</taxon>
        <taxon>Alphaproteobacteria</taxon>
        <taxon>Hyphomicrobiales</taxon>
        <taxon>Devosiaceae</taxon>
        <taxon>Devosia</taxon>
    </lineage>
</organism>
<dbReference type="SUPFAM" id="SSF82866">
    <property type="entry name" value="Multidrug efflux transporter AcrB transmembrane domain"/>
    <property type="match status" value="1"/>
</dbReference>
<keyword evidence="1" id="KW-0812">Transmembrane</keyword>
<sequence>MALVVFGGEVIRSFTISMAWGVFVGTYSSIFIAAPILIYLGITTRADQPEVKIEDKRADGASV</sequence>
<dbReference type="Gene3D" id="1.20.1640.10">
    <property type="entry name" value="Multidrug efflux transporter AcrB transmembrane domain"/>
    <property type="match status" value="1"/>
</dbReference>
<protein>
    <recommendedName>
        <fullName evidence="2">Protein export membrane protein SecD/SecF C-terminal domain-containing protein</fullName>
    </recommendedName>
</protein>
<keyword evidence="1" id="KW-0472">Membrane</keyword>
<dbReference type="RefSeq" id="WP_282219742.1">
    <property type="nucleotide sequence ID" value="NZ_CP118246.1"/>
</dbReference>